<dbReference type="EMBL" id="CP046244">
    <property type="protein sequence ID" value="QGP91491.1"/>
    <property type="molecule type" value="Genomic_DNA"/>
</dbReference>
<organism evidence="3 4">
    <name type="scientific">Neomoorella glycerini</name>
    <dbReference type="NCBI Taxonomy" id="55779"/>
    <lineage>
        <taxon>Bacteria</taxon>
        <taxon>Bacillati</taxon>
        <taxon>Bacillota</taxon>
        <taxon>Clostridia</taxon>
        <taxon>Neomoorellales</taxon>
        <taxon>Neomoorellaceae</taxon>
        <taxon>Neomoorella</taxon>
    </lineage>
</organism>
<evidence type="ECO:0000313" key="4">
    <source>
        <dbReference type="Proteomes" id="UP000425916"/>
    </source>
</evidence>
<feature type="transmembrane region" description="Helical" evidence="1">
    <location>
        <begin position="200"/>
        <end position="220"/>
    </location>
</feature>
<dbReference type="PANTHER" id="PTHR35342">
    <property type="entry name" value="TRICARBOXYLIC TRANSPORT PROTEIN"/>
    <property type="match status" value="1"/>
</dbReference>
<feature type="transmembrane region" description="Helical" evidence="1">
    <location>
        <begin position="461"/>
        <end position="483"/>
    </location>
</feature>
<accession>A0A6I5ZPN9</accession>
<feature type="transmembrane region" description="Helical" evidence="1">
    <location>
        <begin position="38"/>
        <end position="65"/>
    </location>
</feature>
<gene>
    <name evidence="3" type="ORF">MGLY_08260</name>
</gene>
<feature type="transmembrane region" description="Helical" evidence="1">
    <location>
        <begin position="322"/>
        <end position="345"/>
    </location>
</feature>
<feature type="domain" description="DUF112" evidence="2">
    <location>
        <begin position="16"/>
        <end position="434"/>
    </location>
</feature>
<feature type="transmembrane region" description="Helical" evidence="1">
    <location>
        <begin position="254"/>
        <end position="276"/>
    </location>
</feature>
<dbReference type="Proteomes" id="UP000425916">
    <property type="component" value="Chromosome"/>
</dbReference>
<keyword evidence="1" id="KW-1133">Transmembrane helix</keyword>
<feature type="transmembrane region" description="Helical" evidence="1">
    <location>
        <begin position="12"/>
        <end position="32"/>
    </location>
</feature>
<reference evidence="3 4" key="1">
    <citation type="submission" date="2019-11" db="EMBL/GenBank/DDBJ databases">
        <title>Genome sequence of Moorella glycerini DSM11254.</title>
        <authorList>
            <person name="Poehlein A."/>
            <person name="Boeer T."/>
            <person name="Daniel R."/>
        </authorList>
    </citation>
    <scope>NUCLEOTIDE SEQUENCE [LARGE SCALE GENOMIC DNA]</scope>
    <source>
        <strain evidence="3 4">DSM 11254</strain>
    </source>
</reference>
<name>A0A6I5ZPN9_9FIRM</name>
<dbReference type="InterPro" id="IPR002823">
    <property type="entry name" value="DUF112_TM"/>
</dbReference>
<keyword evidence="1" id="KW-0812">Transmembrane</keyword>
<dbReference type="OrthoDB" id="9781349at2"/>
<dbReference type="PANTHER" id="PTHR35342:SF5">
    <property type="entry name" value="TRICARBOXYLIC TRANSPORT PROTEIN"/>
    <property type="match status" value="1"/>
</dbReference>
<proteinExistence type="predicted"/>
<dbReference type="AlphaFoldDB" id="A0A6I5ZPN9"/>
<feature type="transmembrane region" description="Helical" evidence="1">
    <location>
        <begin position="352"/>
        <end position="380"/>
    </location>
</feature>
<dbReference type="Pfam" id="PF01970">
    <property type="entry name" value="TctA"/>
    <property type="match status" value="1"/>
</dbReference>
<keyword evidence="4" id="KW-1185">Reference proteome</keyword>
<sequence>MPLLEGLQVALTPFNLFACFIGVIIGTLTGVLPGLGPAAAMAMLLPLTVKMGSTAGLIMLAGIYYGAMYGGSTTSILVNVPGEPASVVTCLEGYKMARKGRAGAALAVSAIGSFIAGTLGIILIQLFAPPLARVALKFGPAEFFAMTIVGIILLSNLSGKGGLKAFLMIALGLLLSTVGLDPLGGINRFTFNYAGAGTGLSFIAIAAGLFGVGEILWLASQADEQLEVMKVGLRDLYPTKEEIKRALPPMFRGGFLGFLIGLVPGPAATIASFASYSLEKSISKHKEEFGHGAIEGVAGPEAANNAASAGAMVPLLSLGIPFSPAVAVLLSGMLLMGVTPGPLFLREHPDAFWGVIGSMYIGNVMLLILNLPLVGIWASITRIPQKYLMPVVLLFCIVGAYADNNNIFDVWVMLGAGVAGYLMRKFEYDPAPLLIGLVMGPIMERSLRQALIMGRGDVGSLFASPISFSLYVIAIAFLAFSIVKGARGTKKMAGTVECR</sequence>
<feature type="transmembrane region" description="Helical" evidence="1">
    <location>
        <begin position="161"/>
        <end position="180"/>
    </location>
</feature>
<protein>
    <submittedName>
        <fullName evidence="3">Tripartite tricarboxylate transporter TctA family protein</fullName>
    </submittedName>
</protein>
<feature type="transmembrane region" description="Helical" evidence="1">
    <location>
        <begin position="104"/>
        <end position="128"/>
    </location>
</feature>
<dbReference type="RefSeq" id="WP_156271997.1">
    <property type="nucleotide sequence ID" value="NZ_CP046244.1"/>
</dbReference>
<evidence type="ECO:0000259" key="2">
    <source>
        <dbReference type="Pfam" id="PF01970"/>
    </source>
</evidence>
<feature type="transmembrane region" description="Helical" evidence="1">
    <location>
        <begin position="386"/>
        <end position="402"/>
    </location>
</feature>
<keyword evidence="1" id="KW-0472">Membrane</keyword>
<evidence type="ECO:0000256" key="1">
    <source>
        <dbReference type="SAM" id="Phobius"/>
    </source>
</evidence>
<evidence type="ECO:0000313" key="3">
    <source>
        <dbReference type="EMBL" id="QGP91491.1"/>
    </source>
</evidence>